<reference evidence="10 11" key="1">
    <citation type="submission" date="2021-01" db="EMBL/GenBank/DDBJ databases">
        <title>Whole genome shotgun sequence of Planotetraspora kaengkrachanensis NBRC 104272.</title>
        <authorList>
            <person name="Komaki H."/>
            <person name="Tamura T."/>
        </authorList>
    </citation>
    <scope>NUCLEOTIDE SEQUENCE [LARGE SCALE GENOMIC DNA]</scope>
    <source>
        <strain evidence="10 11">NBRC 104272</strain>
    </source>
</reference>
<feature type="transmembrane region" description="Helical" evidence="8">
    <location>
        <begin position="300"/>
        <end position="318"/>
    </location>
</feature>
<evidence type="ECO:0000256" key="6">
    <source>
        <dbReference type="ARBA" id="ARBA00022989"/>
    </source>
</evidence>
<evidence type="ECO:0000256" key="7">
    <source>
        <dbReference type="ARBA" id="ARBA00023136"/>
    </source>
</evidence>
<feature type="transmembrane region" description="Helical" evidence="8">
    <location>
        <begin position="202"/>
        <end position="223"/>
    </location>
</feature>
<dbReference type="PANTHER" id="PTHR33908">
    <property type="entry name" value="MANNOSYLTRANSFERASE YKCB-RELATED"/>
    <property type="match status" value="1"/>
</dbReference>
<feature type="domain" description="Glycosyltransferase RgtA/B/C/D-like" evidence="9">
    <location>
        <begin position="73"/>
        <end position="217"/>
    </location>
</feature>
<dbReference type="Proteomes" id="UP000630097">
    <property type="component" value="Unassembled WGS sequence"/>
</dbReference>
<dbReference type="InterPro" id="IPR038731">
    <property type="entry name" value="RgtA/B/C-like"/>
</dbReference>
<dbReference type="AlphaFoldDB" id="A0A8J3PWG5"/>
<dbReference type="Pfam" id="PF13231">
    <property type="entry name" value="PMT_2"/>
    <property type="match status" value="1"/>
</dbReference>
<dbReference type="GO" id="GO:0016763">
    <property type="term" value="F:pentosyltransferase activity"/>
    <property type="evidence" value="ECO:0007669"/>
    <property type="project" value="TreeGrafter"/>
</dbReference>
<keyword evidence="2" id="KW-1003">Cell membrane</keyword>
<gene>
    <name evidence="10" type="ORF">Pka01_55010</name>
</gene>
<organism evidence="10 11">
    <name type="scientific">Planotetraspora kaengkrachanensis</name>
    <dbReference type="NCBI Taxonomy" id="575193"/>
    <lineage>
        <taxon>Bacteria</taxon>
        <taxon>Bacillati</taxon>
        <taxon>Actinomycetota</taxon>
        <taxon>Actinomycetes</taxon>
        <taxon>Streptosporangiales</taxon>
        <taxon>Streptosporangiaceae</taxon>
        <taxon>Planotetraspora</taxon>
    </lineage>
</organism>
<proteinExistence type="predicted"/>
<feature type="transmembrane region" description="Helical" evidence="8">
    <location>
        <begin position="118"/>
        <end position="135"/>
    </location>
</feature>
<keyword evidence="11" id="KW-1185">Reference proteome</keyword>
<evidence type="ECO:0000259" key="9">
    <source>
        <dbReference type="Pfam" id="PF13231"/>
    </source>
</evidence>
<feature type="transmembrane region" description="Helical" evidence="8">
    <location>
        <begin position="58"/>
        <end position="83"/>
    </location>
</feature>
<dbReference type="PANTHER" id="PTHR33908:SF3">
    <property type="entry name" value="UNDECAPRENYL PHOSPHATE-ALPHA-4-AMINO-4-DEOXY-L-ARABINOSE ARABINOSYL TRANSFERASE"/>
    <property type="match status" value="1"/>
</dbReference>
<feature type="transmembrane region" description="Helical" evidence="8">
    <location>
        <begin position="95"/>
        <end position="112"/>
    </location>
</feature>
<keyword evidence="4" id="KW-0808">Transferase</keyword>
<accession>A0A8J3PWG5</accession>
<protein>
    <submittedName>
        <fullName evidence="10">Membrane protein</fullName>
    </submittedName>
</protein>
<dbReference type="EMBL" id="BONV01000030">
    <property type="protein sequence ID" value="GIG82374.1"/>
    <property type="molecule type" value="Genomic_DNA"/>
</dbReference>
<dbReference type="GO" id="GO:0010041">
    <property type="term" value="P:response to iron(III) ion"/>
    <property type="evidence" value="ECO:0007669"/>
    <property type="project" value="TreeGrafter"/>
</dbReference>
<dbReference type="RefSeq" id="WP_203885727.1">
    <property type="nucleotide sequence ID" value="NZ_BAABHH010000015.1"/>
</dbReference>
<keyword evidence="3" id="KW-0328">Glycosyltransferase</keyword>
<name>A0A8J3PWG5_9ACTN</name>
<dbReference type="GO" id="GO:0009103">
    <property type="term" value="P:lipopolysaccharide biosynthetic process"/>
    <property type="evidence" value="ECO:0007669"/>
    <property type="project" value="UniProtKB-ARBA"/>
</dbReference>
<keyword evidence="7 8" id="KW-0472">Membrane</keyword>
<evidence type="ECO:0000256" key="1">
    <source>
        <dbReference type="ARBA" id="ARBA00004651"/>
    </source>
</evidence>
<feature type="transmembrane region" description="Helical" evidence="8">
    <location>
        <begin position="324"/>
        <end position="346"/>
    </location>
</feature>
<feature type="transmembrane region" description="Helical" evidence="8">
    <location>
        <begin position="166"/>
        <end position="190"/>
    </location>
</feature>
<evidence type="ECO:0000256" key="2">
    <source>
        <dbReference type="ARBA" id="ARBA00022475"/>
    </source>
</evidence>
<evidence type="ECO:0000313" key="11">
    <source>
        <dbReference type="Proteomes" id="UP000630097"/>
    </source>
</evidence>
<keyword evidence="6 8" id="KW-1133">Transmembrane helix</keyword>
<evidence type="ECO:0000256" key="3">
    <source>
        <dbReference type="ARBA" id="ARBA00022676"/>
    </source>
</evidence>
<sequence>MSFAVPRMARLSVPRPAACVAVPAAFALVAGLWDLGGPPVWRDEAATVSAVSRTPSQLAHLLSGVDAVHGVYYAFMHVVVVMFGTGEVALRLPSVLAGALAAAGVGALGRALGDRRAGLYGGVLMAMTPVFSRYVQEARPYPMTMAATIGVTLLLLRAVREPSRRAFGLYGTALAALAFLNLFAFLVVAAHGVYVAWSRRPFGWWAAAAIPATAVVAPFAWFASGQSEQIGWITAPDAKDAGMLAVQLFGDLGALTPAWAGVAPLMWGLAIFGLVRAVRPARRARHGRPARAPLTELTRLALPWLLIPPLVLLAVSWAGHHVYVFRYVASSVPASALLAGAGLAALPRKAAVALLCVAFGSSIPGQIATRGADGRQDDPGPVAAVLASSARPGDGVVFVPGKVRKYELVYPGAFAHLYDVALSRSPARDGSFAGRHVGRRALAGRLAGVATVWVVGHTGKTRNWQLDVLDDSYVPADRWTSRGLFVVRYERRSGAPATAPVRAQGSSNGVGVG</sequence>
<feature type="transmembrane region" description="Helical" evidence="8">
    <location>
        <begin position="258"/>
        <end position="279"/>
    </location>
</feature>
<evidence type="ECO:0000256" key="8">
    <source>
        <dbReference type="SAM" id="Phobius"/>
    </source>
</evidence>
<evidence type="ECO:0000256" key="5">
    <source>
        <dbReference type="ARBA" id="ARBA00022692"/>
    </source>
</evidence>
<dbReference type="InterPro" id="IPR050297">
    <property type="entry name" value="LipidA_mod_glycosyltrf_83"/>
</dbReference>
<evidence type="ECO:0000256" key="4">
    <source>
        <dbReference type="ARBA" id="ARBA00022679"/>
    </source>
</evidence>
<dbReference type="GO" id="GO:0005886">
    <property type="term" value="C:plasma membrane"/>
    <property type="evidence" value="ECO:0007669"/>
    <property type="project" value="UniProtKB-SubCell"/>
</dbReference>
<comment type="subcellular location">
    <subcellularLocation>
        <location evidence="1">Cell membrane</location>
        <topology evidence="1">Multi-pass membrane protein</topology>
    </subcellularLocation>
</comment>
<evidence type="ECO:0000313" key="10">
    <source>
        <dbReference type="EMBL" id="GIG82374.1"/>
    </source>
</evidence>
<keyword evidence="5 8" id="KW-0812">Transmembrane</keyword>
<feature type="transmembrane region" description="Helical" evidence="8">
    <location>
        <begin position="142"/>
        <end position="160"/>
    </location>
</feature>
<comment type="caution">
    <text evidence="10">The sequence shown here is derived from an EMBL/GenBank/DDBJ whole genome shotgun (WGS) entry which is preliminary data.</text>
</comment>